<keyword evidence="2" id="KW-1185">Reference proteome</keyword>
<dbReference type="Proteomes" id="UP000031668">
    <property type="component" value="Unassembled WGS sequence"/>
</dbReference>
<comment type="caution">
    <text evidence="1">The sequence shown here is derived from an EMBL/GenBank/DDBJ whole genome shotgun (WGS) entry which is preliminary data.</text>
</comment>
<organism evidence="1 2">
    <name type="scientific">Thelohanellus kitauei</name>
    <name type="common">Myxosporean</name>
    <dbReference type="NCBI Taxonomy" id="669202"/>
    <lineage>
        <taxon>Eukaryota</taxon>
        <taxon>Metazoa</taxon>
        <taxon>Cnidaria</taxon>
        <taxon>Myxozoa</taxon>
        <taxon>Myxosporea</taxon>
        <taxon>Bivalvulida</taxon>
        <taxon>Platysporina</taxon>
        <taxon>Myxobolidae</taxon>
        <taxon>Thelohanellus</taxon>
    </lineage>
</organism>
<reference evidence="1 2" key="1">
    <citation type="journal article" date="2014" name="Genome Biol. Evol.">
        <title>The genome of the myxosporean Thelohanellus kitauei shows adaptations to nutrient acquisition within its fish host.</title>
        <authorList>
            <person name="Yang Y."/>
            <person name="Xiong J."/>
            <person name="Zhou Z."/>
            <person name="Huo F."/>
            <person name="Miao W."/>
            <person name="Ran C."/>
            <person name="Liu Y."/>
            <person name="Zhang J."/>
            <person name="Feng J."/>
            <person name="Wang M."/>
            <person name="Wang M."/>
            <person name="Wang L."/>
            <person name="Yao B."/>
        </authorList>
    </citation>
    <scope>NUCLEOTIDE SEQUENCE [LARGE SCALE GENOMIC DNA]</scope>
    <source>
        <strain evidence="1">Wuqing</strain>
    </source>
</reference>
<dbReference type="EMBL" id="JWZT01003740">
    <property type="protein sequence ID" value="KII65718.1"/>
    <property type="molecule type" value="Genomic_DNA"/>
</dbReference>
<dbReference type="AlphaFoldDB" id="A0A0C2J9D2"/>
<accession>A0A0C2J9D2</accession>
<evidence type="ECO:0000313" key="2">
    <source>
        <dbReference type="Proteomes" id="UP000031668"/>
    </source>
</evidence>
<name>A0A0C2J9D2_THEKT</name>
<gene>
    <name evidence="1" type="ORF">RF11_09609</name>
</gene>
<proteinExistence type="predicted"/>
<dbReference type="OrthoDB" id="6145089at2759"/>
<sequence>MRSPHCFCEGTFKVCPPQFTQLCTIHGIFNNSILPLIYALLPGKTNSDYRRLFQCISSRDNFMPSTVVVDLEALNVRQLLALAFVPPNDVISSFEQIQNFPFFNNNIDILQSLLYHMEDNIIGRYLRPPQRRTPMFPHTLWNQFDASIFAATRMNPQQYQSITRDFAIKDLFLIAFAILDLYLLSRLGIVVGSGFLPYGFDPSTYKKVEHTVHDREALTIDITSWLVEQLKTL</sequence>
<evidence type="ECO:0000313" key="1">
    <source>
        <dbReference type="EMBL" id="KII65718.1"/>
    </source>
</evidence>
<protein>
    <submittedName>
        <fullName evidence="1">Uncharacterized protein</fullName>
    </submittedName>
</protein>